<dbReference type="AlphaFoldDB" id="A0A9P8ATV5"/>
<sequence>MNPWSARGGMSGLMIKCRMTVFKVNAGSRRFGDTDAVLACRIQWARDVLSSYAKAGFGVFFLGLLLIGLYCSVREYNLSFRGPFSLSDNLLVGSQAQVSSFKSRVNLHNFR</sequence>
<dbReference type="Proteomes" id="UP000812287">
    <property type="component" value="Unassembled WGS sequence"/>
</dbReference>
<keyword evidence="1" id="KW-0812">Transmembrane</keyword>
<dbReference type="GeneID" id="66108314"/>
<dbReference type="EMBL" id="MU250531">
    <property type="protein sequence ID" value="KAG7447814.1"/>
    <property type="molecule type" value="Genomic_DNA"/>
</dbReference>
<feature type="transmembrane region" description="Helical" evidence="1">
    <location>
        <begin position="55"/>
        <end position="73"/>
    </location>
</feature>
<keyword evidence="3" id="KW-1185">Reference proteome</keyword>
<name>A0A9P8ATV5_9AGAR</name>
<keyword evidence="1" id="KW-0472">Membrane</keyword>
<evidence type="ECO:0000313" key="2">
    <source>
        <dbReference type="EMBL" id="KAG7447814.1"/>
    </source>
</evidence>
<evidence type="ECO:0000313" key="3">
    <source>
        <dbReference type="Proteomes" id="UP000812287"/>
    </source>
</evidence>
<evidence type="ECO:0000256" key="1">
    <source>
        <dbReference type="SAM" id="Phobius"/>
    </source>
</evidence>
<protein>
    <submittedName>
        <fullName evidence="2">Uncharacterized protein</fullName>
    </submittedName>
</protein>
<organism evidence="2 3">
    <name type="scientific">Guyanagaster necrorhizus</name>
    <dbReference type="NCBI Taxonomy" id="856835"/>
    <lineage>
        <taxon>Eukaryota</taxon>
        <taxon>Fungi</taxon>
        <taxon>Dikarya</taxon>
        <taxon>Basidiomycota</taxon>
        <taxon>Agaricomycotina</taxon>
        <taxon>Agaricomycetes</taxon>
        <taxon>Agaricomycetidae</taxon>
        <taxon>Agaricales</taxon>
        <taxon>Marasmiineae</taxon>
        <taxon>Physalacriaceae</taxon>
        <taxon>Guyanagaster</taxon>
    </lineage>
</organism>
<dbReference type="RefSeq" id="XP_043041314.1">
    <property type="nucleotide sequence ID" value="XM_043186017.1"/>
</dbReference>
<proteinExistence type="predicted"/>
<accession>A0A9P8ATV5</accession>
<reference evidence="2" key="1">
    <citation type="submission" date="2020-11" db="EMBL/GenBank/DDBJ databases">
        <title>Adaptations for nitrogen fixation in a non-lichenized fungal sporocarp promotes dispersal by wood-feeding termites.</title>
        <authorList>
            <consortium name="DOE Joint Genome Institute"/>
            <person name="Koch R.A."/>
            <person name="Yoon G."/>
            <person name="Arayal U."/>
            <person name="Lail K."/>
            <person name="Amirebrahimi M."/>
            <person name="Labutti K."/>
            <person name="Lipzen A."/>
            <person name="Riley R."/>
            <person name="Barry K."/>
            <person name="Henrissat B."/>
            <person name="Grigoriev I.V."/>
            <person name="Herr J.R."/>
            <person name="Aime M.C."/>
        </authorList>
    </citation>
    <scope>NUCLEOTIDE SEQUENCE</scope>
    <source>
        <strain evidence="2">MCA 3950</strain>
    </source>
</reference>
<keyword evidence="1" id="KW-1133">Transmembrane helix</keyword>
<gene>
    <name evidence="2" type="ORF">BT62DRAFT_930858</name>
</gene>
<comment type="caution">
    <text evidence="2">The sequence shown here is derived from an EMBL/GenBank/DDBJ whole genome shotgun (WGS) entry which is preliminary data.</text>
</comment>